<dbReference type="AlphaFoldDB" id="A0A3A6QFQ6"/>
<dbReference type="Pfam" id="PF17963">
    <property type="entry name" value="Big_9"/>
    <property type="match status" value="1"/>
</dbReference>
<comment type="caution">
    <text evidence="6">The sequence shown here is derived from an EMBL/GenBank/DDBJ whole genome shotgun (WGS) entry which is preliminary data.</text>
</comment>
<feature type="compositionally biased region" description="Polar residues" evidence="4">
    <location>
        <begin position="414"/>
        <end position="424"/>
    </location>
</feature>
<keyword evidence="7" id="KW-1185">Reference proteome</keyword>
<dbReference type="InterPro" id="IPR003644">
    <property type="entry name" value="Calx_beta"/>
</dbReference>
<keyword evidence="3" id="KW-0106">Calcium</keyword>
<reference evidence="6 7" key="1">
    <citation type="submission" date="2018-08" db="EMBL/GenBank/DDBJ databases">
        <title>Vibrio isolated from the Eastern China Marginal Seas.</title>
        <authorList>
            <person name="Li Y."/>
        </authorList>
    </citation>
    <scope>NUCLEOTIDE SEQUENCE [LARGE SCALE GENOMIC DNA]</scope>
    <source>
        <strain evidence="6 7">BEI233</strain>
    </source>
</reference>
<dbReference type="GO" id="GO:0007154">
    <property type="term" value="P:cell communication"/>
    <property type="evidence" value="ECO:0007669"/>
    <property type="project" value="InterPro"/>
</dbReference>
<feature type="domain" description="Calx-beta" evidence="5">
    <location>
        <begin position="440"/>
        <end position="487"/>
    </location>
</feature>
<evidence type="ECO:0000256" key="1">
    <source>
        <dbReference type="ARBA" id="ARBA00022729"/>
    </source>
</evidence>
<evidence type="ECO:0000313" key="7">
    <source>
        <dbReference type="Proteomes" id="UP000273252"/>
    </source>
</evidence>
<feature type="domain" description="Calx-beta" evidence="5">
    <location>
        <begin position="239"/>
        <end position="286"/>
    </location>
</feature>
<sequence>MKLFKDEGGTDNHEQGKWVAYLDGNAVASGMFVANDGKHSGTYHFDENDLNGVAFDSIVFEAVDFVDEPTKGNDSSDYFLSGFEASGTGAYAANQGDELKIPISELLGNDVDPDGDNIRFTHVSDANHGAEIRVVGDFVYIQLDPDHVGNTSFDYVITDDKGGFDEATVSIIVNPLPPEVGVNAIEMLDTTVLEGENLVYKVELEQGVLKETRYDITFGQAGDSATEQDVDLSQVQFTHGVTYDADNNQIVVPVGVGAFSVLIPTVIDGVYEVDESFTLTLDTQSGSGTIENVDIPKVSVSQDVRVSEGDDAVFMVSLNKDTEAPTTINLELKHLSTDGGDVDGITVEYQTPSGWQTLTVGASGDVELPAGVTEARVTIATHDDNNAPIYEGEEKFELVVTGVNGAQGGDRGQATLTDDGSVTPDQGIADDDRPTITSVTSIEVEEGQHATFDVTMSNPSTTATKISLSLFDGDATAPEDFDASRVVIELGSPSQTVALNANGSFEFYLPAGETEFKVSVQTTDDAFADDGEQFSLSVKTEYQQNGVVGTATINDEDGSNQNNPRDAIAIELTGPDSVMEGEETAPFTITLSDPANSGTQTPLAAPGSIVTLSYSYTNADGDDITEVLEAVIGPDGLTATFSIPTTQDDVYETGQAFTVSVVSIKDGNGSDAKDLFEALDVTNAHQTVAIDDSKDNPPEAEDFTVELVSNGGAAIVFNSDTPANDHISDEEDDASNTPVEVVITQLPTSGVLLYDGVEITPDQLTKFNPDGSVDGVLTKFDASKITYQNDDESTGFILGVKESPEDLLGDESTESFLNWGEPVDGKPNQRELTFEGSNDVITITANSANDQPLAQYYA</sequence>
<evidence type="ECO:0000256" key="3">
    <source>
        <dbReference type="ARBA" id="ARBA00022837"/>
    </source>
</evidence>
<dbReference type="GO" id="GO:0016020">
    <property type="term" value="C:membrane"/>
    <property type="evidence" value="ECO:0007669"/>
    <property type="project" value="InterPro"/>
</dbReference>
<name>A0A3A6QFQ6_9VIBR</name>
<feature type="non-terminal residue" evidence="6">
    <location>
        <position position="858"/>
    </location>
</feature>
<evidence type="ECO:0000259" key="5">
    <source>
        <dbReference type="Pfam" id="PF03160"/>
    </source>
</evidence>
<keyword evidence="1" id="KW-0732">Signal</keyword>
<evidence type="ECO:0000256" key="4">
    <source>
        <dbReference type="SAM" id="MobiDB-lite"/>
    </source>
</evidence>
<evidence type="ECO:0000313" key="6">
    <source>
        <dbReference type="EMBL" id="RJX64669.1"/>
    </source>
</evidence>
<dbReference type="EMBL" id="QVMU01000062">
    <property type="protein sequence ID" value="RJX64669.1"/>
    <property type="molecule type" value="Genomic_DNA"/>
</dbReference>
<protein>
    <submittedName>
        <fullName evidence="6">RTX toxin</fullName>
    </submittedName>
</protein>
<dbReference type="Gene3D" id="2.60.40.2030">
    <property type="match status" value="2"/>
</dbReference>
<feature type="domain" description="Calx-beta" evidence="5">
    <location>
        <begin position="622"/>
        <end position="669"/>
    </location>
</feature>
<dbReference type="Gene3D" id="2.60.40.2810">
    <property type="match status" value="1"/>
</dbReference>
<dbReference type="InterPro" id="IPR038081">
    <property type="entry name" value="CalX-like_sf"/>
</dbReference>
<feature type="domain" description="Calx-beta" evidence="5">
    <location>
        <begin position="510"/>
        <end position="556"/>
    </location>
</feature>
<keyword evidence="2" id="KW-0677">Repeat</keyword>
<feature type="region of interest" description="Disordered" evidence="4">
    <location>
        <begin position="407"/>
        <end position="433"/>
    </location>
</feature>
<organism evidence="6 7">
    <name type="scientific">Vibrio sinensis</name>
    <dbReference type="NCBI Taxonomy" id="2302434"/>
    <lineage>
        <taxon>Bacteria</taxon>
        <taxon>Pseudomonadati</taxon>
        <taxon>Pseudomonadota</taxon>
        <taxon>Gammaproteobacteria</taxon>
        <taxon>Vibrionales</taxon>
        <taxon>Vibrionaceae</taxon>
        <taxon>Vibrio</taxon>
    </lineage>
</organism>
<evidence type="ECO:0000256" key="2">
    <source>
        <dbReference type="ARBA" id="ARBA00022737"/>
    </source>
</evidence>
<proteinExistence type="predicted"/>
<dbReference type="Proteomes" id="UP000273252">
    <property type="component" value="Unassembled WGS sequence"/>
</dbReference>
<gene>
    <name evidence="6" type="ORF">DZ860_23580</name>
</gene>
<dbReference type="RefSeq" id="WP_243641910.1">
    <property type="nucleotide sequence ID" value="NZ_QVMU01000062.1"/>
</dbReference>
<dbReference type="SUPFAM" id="SSF141072">
    <property type="entry name" value="CalX-like"/>
    <property type="match status" value="4"/>
</dbReference>
<accession>A0A3A6QFQ6</accession>
<dbReference type="Pfam" id="PF03160">
    <property type="entry name" value="Calx-beta"/>
    <property type="match status" value="4"/>
</dbReference>